<gene>
    <name evidence="1" type="ORF">VMF7928_01096</name>
    <name evidence="2" type="ORF">VMF7928_01098</name>
</gene>
<dbReference type="Gene3D" id="2.60.200.60">
    <property type="match status" value="1"/>
</dbReference>
<name>A0ABM9A135_9VIBR</name>
<dbReference type="EMBL" id="CAKLDM010000001">
    <property type="protein sequence ID" value="CAH0537415.1"/>
    <property type="molecule type" value="Genomic_DNA"/>
</dbReference>
<evidence type="ECO:0000313" key="3">
    <source>
        <dbReference type="Proteomes" id="UP000838748"/>
    </source>
</evidence>
<proteinExistence type="predicted"/>
<dbReference type="InterPro" id="IPR008727">
    <property type="entry name" value="PAAR_motif"/>
</dbReference>
<reference evidence="2" key="1">
    <citation type="submission" date="2021-11" db="EMBL/GenBank/DDBJ databases">
        <authorList>
            <person name="Rodrigo-Torres L."/>
            <person name="Arahal R. D."/>
            <person name="Lucena T."/>
        </authorList>
    </citation>
    <scope>NUCLEOTIDE SEQUENCE</scope>
    <source>
        <strain evidence="2">CECT 7928</strain>
    </source>
</reference>
<comment type="caution">
    <text evidence="2">The sequence shown here is derived from an EMBL/GenBank/DDBJ whole genome shotgun (WGS) entry which is preliminary data.</text>
</comment>
<accession>A0ABM9A135</accession>
<evidence type="ECO:0000313" key="1">
    <source>
        <dbReference type="EMBL" id="CAH0537411.1"/>
    </source>
</evidence>
<dbReference type="Pfam" id="PF05488">
    <property type="entry name" value="PAAR_motif"/>
    <property type="match status" value="1"/>
</dbReference>
<evidence type="ECO:0000313" key="2">
    <source>
        <dbReference type="EMBL" id="CAH0537415.1"/>
    </source>
</evidence>
<dbReference type="NCBIfam" id="NF033420">
    <property type="entry name" value="T6SS_PAAR_dom"/>
    <property type="match status" value="1"/>
</dbReference>
<dbReference type="RefSeq" id="WP_237360460.1">
    <property type="nucleotide sequence ID" value="NZ_CAKLDM010000001.1"/>
</dbReference>
<evidence type="ECO:0008006" key="4">
    <source>
        <dbReference type="Google" id="ProtNLM"/>
    </source>
</evidence>
<dbReference type="EMBL" id="CAKLDM010000001">
    <property type="protein sequence ID" value="CAH0537411.1"/>
    <property type="molecule type" value="Genomic_DNA"/>
</dbReference>
<protein>
    <recommendedName>
        <fullName evidence="4">Type VI secretion system PAAR protein</fullName>
    </recommendedName>
</protein>
<keyword evidence="3" id="KW-1185">Reference proteome</keyword>
<dbReference type="Proteomes" id="UP000838748">
    <property type="component" value="Unassembled WGS sequence"/>
</dbReference>
<sequence>MPKAAKLGDIGTGHGACCPTPVIAGSTSVNIDNQPAARMGDPLFPHAAPDSPPHPRFIVSGSTSVNIDGQPAARMGDLISCGGVVIGTGSVNIG</sequence>
<organism evidence="2 3">
    <name type="scientific">Vibrio marisflavi CECT 7928</name>
    <dbReference type="NCBI Taxonomy" id="634439"/>
    <lineage>
        <taxon>Bacteria</taxon>
        <taxon>Pseudomonadati</taxon>
        <taxon>Pseudomonadota</taxon>
        <taxon>Gammaproteobacteria</taxon>
        <taxon>Vibrionales</taxon>
        <taxon>Vibrionaceae</taxon>
        <taxon>Vibrio</taxon>
    </lineage>
</organism>
<dbReference type="CDD" id="cd14737">
    <property type="entry name" value="PAAR_1"/>
    <property type="match status" value="1"/>
</dbReference>